<gene>
    <name evidence="5" type="ORF">S58_29350</name>
</gene>
<organism evidence="5 6">
    <name type="scientific">Bradyrhizobium oligotrophicum S58</name>
    <dbReference type="NCBI Taxonomy" id="1245469"/>
    <lineage>
        <taxon>Bacteria</taxon>
        <taxon>Pseudomonadati</taxon>
        <taxon>Pseudomonadota</taxon>
        <taxon>Alphaproteobacteria</taxon>
        <taxon>Hyphomicrobiales</taxon>
        <taxon>Nitrobacteraceae</taxon>
        <taxon>Bradyrhizobium</taxon>
    </lineage>
</organism>
<dbReference type="SUPFAM" id="SSF46785">
    <property type="entry name" value="Winged helix' DNA-binding domain"/>
    <property type="match status" value="1"/>
</dbReference>
<dbReference type="KEGG" id="aol:S58_29350"/>
<proteinExistence type="predicted"/>
<accession>M4Z772</accession>
<dbReference type="RefSeq" id="WP_015666058.1">
    <property type="nucleotide sequence ID" value="NC_020453.1"/>
</dbReference>
<dbReference type="InterPro" id="IPR036390">
    <property type="entry name" value="WH_DNA-bd_sf"/>
</dbReference>
<dbReference type="PANTHER" id="PTHR35790:SF4">
    <property type="entry name" value="HTH-TYPE TRANSCRIPTIONAL REGULATOR PCHR"/>
    <property type="match status" value="1"/>
</dbReference>
<feature type="domain" description="HTH marR-type" evidence="4">
    <location>
        <begin position="1"/>
        <end position="144"/>
    </location>
</feature>
<dbReference type="GeneID" id="301816803"/>
<dbReference type="InterPro" id="IPR000835">
    <property type="entry name" value="HTH_MarR-typ"/>
</dbReference>
<dbReference type="Gene3D" id="1.10.10.10">
    <property type="entry name" value="Winged helix-like DNA-binding domain superfamily/Winged helix DNA-binding domain"/>
    <property type="match status" value="1"/>
</dbReference>
<dbReference type="Pfam" id="PF12802">
    <property type="entry name" value="MarR_2"/>
    <property type="match status" value="1"/>
</dbReference>
<dbReference type="STRING" id="1245469.S58_29350"/>
<evidence type="ECO:0000259" key="4">
    <source>
        <dbReference type="PROSITE" id="PS50995"/>
    </source>
</evidence>
<sequence length="164" mass="18017">MSNLKDPSNIDEYLAFRIYNLGKLAARGAGMMLRRELGIGRRDWRILAYVAQRPGLSLGELAEVADIEPELASRGVGKLVGSGIIAKTRLPENKRLLALSLTDAGQALYEQAQRKTKAYNRDFAACLSDEDAHVLDRLLRKLSERAAELTHLQAAAGGQDDIVE</sequence>
<keyword evidence="6" id="KW-1185">Reference proteome</keyword>
<evidence type="ECO:0000256" key="3">
    <source>
        <dbReference type="ARBA" id="ARBA00023163"/>
    </source>
</evidence>
<keyword evidence="2" id="KW-0238">DNA-binding</keyword>
<dbReference type="PRINTS" id="PR00598">
    <property type="entry name" value="HTHMARR"/>
</dbReference>
<keyword evidence="1" id="KW-0805">Transcription regulation</keyword>
<dbReference type="EMBL" id="AP012603">
    <property type="protein sequence ID" value="BAM88936.1"/>
    <property type="molecule type" value="Genomic_DNA"/>
</dbReference>
<protein>
    <submittedName>
        <fullName evidence="5">Transcriptional regulator, MarR family</fullName>
    </submittedName>
</protein>
<dbReference type="SMART" id="SM00347">
    <property type="entry name" value="HTH_MARR"/>
    <property type="match status" value="1"/>
</dbReference>
<evidence type="ECO:0000256" key="1">
    <source>
        <dbReference type="ARBA" id="ARBA00023015"/>
    </source>
</evidence>
<reference evidence="5 6" key="1">
    <citation type="journal article" date="2013" name="Appl. Environ. Microbiol.">
        <title>Genome analysis suggests that the soil oligotrophic bacterium Agromonas oligotrophica (Bradyrhizobium oligotrophicum) is a nitrogen-fixing symbiont of Aeschynomene indica.</title>
        <authorList>
            <person name="Okubo T."/>
            <person name="Fukushima S."/>
            <person name="Itakura M."/>
            <person name="Oshima K."/>
            <person name="Longtonglang A."/>
            <person name="Teaumroong N."/>
            <person name="Mitsui H."/>
            <person name="Hattori M."/>
            <person name="Hattori R."/>
            <person name="Hattori T."/>
            <person name="Minamisawa K."/>
        </authorList>
    </citation>
    <scope>NUCLEOTIDE SEQUENCE [LARGE SCALE GENOMIC DNA]</scope>
    <source>
        <strain evidence="5 6">S58</strain>
    </source>
</reference>
<dbReference type="GO" id="GO:0003677">
    <property type="term" value="F:DNA binding"/>
    <property type="evidence" value="ECO:0007669"/>
    <property type="project" value="UniProtKB-KW"/>
</dbReference>
<evidence type="ECO:0000256" key="2">
    <source>
        <dbReference type="ARBA" id="ARBA00023125"/>
    </source>
</evidence>
<dbReference type="AlphaFoldDB" id="M4Z772"/>
<dbReference type="PROSITE" id="PS50995">
    <property type="entry name" value="HTH_MARR_2"/>
    <property type="match status" value="1"/>
</dbReference>
<dbReference type="InterPro" id="IPR036388">
    <property type="entry name" value="WH-like_DNA-bd_sf"/>
</dbReference>
<dbReference type="PANTHER" id="PTHR35790">
    <property type="entry name" value="HTH-TYPE TRANSCRIPTIONAL REGULATOR PCHR"/>
    <property type="match status" value="1"/>
</dbReference>
<dbReference type="eggNOG" id="COG1846">
    <property type="taxonomic scope" value="Bacteria"/>
</dbReference>
<dbReference type="Proteomes" id="UP000011841">
    <property type="component" value="Chromosome"/>
</dbReference>
<evidence type="ECO:0000313" key="5">
    <source>
        <dbReference type="EMBL" id="BAM88936.1"/>
    </source>
</evidence>
<dbReference type="GO" id="GO:0003700">
    <property type="term" value="F:DNA-binding transcription factor activity"/>
    <property type="evidence" value="ECO:0007669"/>
    <property type="project" value="InterPro"/>
</dbReference>
<keyword evidence="3" id="KW-0804">Transcription</keyword>
<name>M4Z772_9BRAD</name>
<evidence type="ECO:0000313" key="6">
    <source>
        <dbReference type="Proteomes" id="UP000011841"/>
    </source>
</evidence>
<dbReference type="InterPro" id="IPR052067">
    <property type="entry name" value="Metal_resp_HTH_trans_reg"/>
</dbReference>
<dbReference type="HOGENOM" id="CLU_083287_8_0_5"/>